<dbReference type="SUPFAM" id="SSF55785">
    <property type="entry name" value="PYP-like sensor domain (PAS domain)"/>
    <property type="match status" value="3"/>
</dbReference>
<dbReference type="PANTHER" id="PTHR44757:SF2">
    <property type="entry name" value="BIOFILM ARCHITECTURE MAINTENANCE PROTEIN MBAA"/>
    <property type="match status" value="1"/>
</dbReference>
<dbReference type="InterPro" id="IPR013656">
    <property type="entry name" value="PAS_4"/>
</dbReference>
<dbReference type="InterPro" id="IPR052155">
    <property type="entry name" value="Biofilm_reg_signaling"/>
</dbReference>
<name>A0A8G2BHE9_9PROT</name>
<dbReference type="Gene3D" id="1.20.5.430">
    <property type="match status" value="1"/>
</dbReference>
<dbReference type="PANTHER" id="PTHR44757">
    <property type="entry name" value="DIGUANYLATE CYCLASE DGCP"/>
    <property type="match status" value="1"/>
</dbReference>
<organism evidence="2 3">
    <name type="scientific">Thalassobaculum litoreum DSM 18839</name>
    <dbReference type="NCBI Taxonomy" id="1123362"/>
    <lineage>
        <taxon>Bacteria</taxon>
        <taxon>Pseudomonadati</taxon>
        <taxon>Pseudomonadota</taxon>
        <taxon>Alphaproteobacteria</taxon>
        <taxon>Rhodospirillales</taxon>
        <taxon>Thalassobaculaceae</taxon>
        <taxon>Thalassobaculum</taxon>
    </lineage>
</organism>
<comment type="caution">
    <text evidence="2">The sequence shown here is derived from an EMBL/GenBank/DDBJ whole genome shotgun (WGS) entry which is preliminary data.</text>
</comment>
<feature type="domain" description="PAS" evidence="1">
    <location>
        <begin position="132"/>
        <end position="199"/>
    </location>
</feature>
<dbReference type="EMBL" id="FNBW01000002">
    <property type="protein sequence ID" value="SDF26339.1"/>
    <property type="molecule type" value="Genomic_DNA"/>
</dbReference>
<sequence length="449" mass="48969">MAIGMAADIALIVDHEGVVSDIAFSNSDLEGRKFDQWIGRRWGETVTKESRDKVAELLAEAATGTATRWRQVNHPSPTGIDMPVRYVALRMSDERILVLGRDLSAMADLQQRLIDAQTTMEREYAKLRHAETRYRLLFQVASEAVVILHVTSRKIVEVNPAAARLLNQDAKALSGRSLKDLIAEGSHDDMNALLGSVGATGRAGATSVLVAGQDLKLEMGASIFRQGNDAHFLLRFGRTDSLAPVEAEDQVRASLLRAISEIPDGFVVTDMDQRIIAANSAFLDLAQLATEEQALGEPLSRWLGRSVDVNVISANLRKQGSLRQFATVINGEFGAREPIELSAVSVSGNDDACLGFAMRPVRSRIDIIGGEPTALPRDASQLTALVGRVTLKDLVRETTDVIERLCIETALKLTGDNRASAAEMLGMSRQSLYSKLRRYGFSDLDSPED</sequence>
<dbReference type="NCBIfam" id="TIGR02040">
    <property type="entry name" value="PpsR-CrtJ"/>
    <property type="match status" value="1"/>
</dbReference>
<dbReference type="CDD" id="cd00130">
    <property type="entry name" value="PAS"/>
    <property type="match status" value="2"/>
</dbReference>
<dbReference type="AlphaFoldDB" id="A0A8G2BHE9"/>
<protein>
    <submittedName>
        <fullName evidence="2">Transcriptional regulator PpsR</fullName>
    </submittedName>
</protein>
<dbReference type="Pfam" id="PF00989">
    <property type="entry name" value="PAS"/>
    <property type="match status" value="1"/>
</dbReference>
<dbReference type="Proteomes" id="UP000198615">
    <property type="component" value="Unassembled WGS sequence"/>
</dbReference>
<evidence type="ECO:0000259" key="1">
    <source>
        <dbReference type="SMART" id="SM00091"/>
    </source>
</evidence>
<proteinExistence type="predicted"/>
<evidence type="ECO:0000313" key="2">
    <source>
        <dbReference type="EMBL" id="SDF26339.1"/>
    </source>
</evidence>
<accession>A0A8G2BHE9</accession>
<dbReference type="Gene3D" id="3.30.450.20">
    <property type="entry name" value="PAS domain"/>
    <property type="match status" value="3"/>
</dbReference>
<gene>
    <name evidence="2" type="ORF">SAMN05660686_00797</name>
</gene>
<dbReference type="InterPro" id="IPR035965">
    <property type="entry name" value="PAS-like_dom_sf"/>
</dbReference>
<dbReference type="GO" id="GO:0006355">
    <property type="term" value="P:regulation of DNA-templated transcription"/>
    <property type="evidence" value="ECO:0007669"/>
    <property type="project" value="InterPro"/>
</dbReference>
<reference evidence="2 3" key="1">
    <citation type="submission" date="2016-10" db="EMBL/GenBank/DDBJ databases">
        <authorList>
            <person name="Varghese N."/>
            <person name="Submissions S."/>
        </authorList>
    </citation>
    <scope>NUCLEOTIDE SEQUENCE [LARGE SCALE GENOMIC DNA]</scope>
    <source>
        <strain evidence="2 3">DSM 18839</strain>
    </source>
</reference>
<dbReference type="NCBIfam" id="TIGR00229">
    <property type="entry name" value="sensory_box"/>
    <property type="match status" value="1"/>
</dbReference>
<dbReference type="Pfam" id="PF08448">
    <property type="entry name" value="PAS_4"/>
    <property type="match status" value="2"/>
</dbReference>
<dbReference type="InterPro" id="IPR011785">
    <property type="entry name" value="Tscrpt_reg_PpsR-CrtJ"/>
</dbReference>
<dbReference type="Gene3D" id="1.10.10.60">
    <property type="entry name" value="Homeodomain-like"/>
    <property type="match status" value="1"/>
</dbReference>
<keyword evidence="3" id="KW-1185">Reference proteome</keyword>
<dbReference type="PRINTS" id="PR01590">
    <property type="entry name" value="HTHFIS"/>
</dbReference>
<dbReference type="OrthoDB" id="5499170at2"/>
<dbReference type="InterPro" id="IPR002197">
    <property type="entry name" value="HTH_Fis"/>
</dbReference>
<feature type="domain" description="PAS" evidence="1">
    <location>
        <begin position="253"/>
        <end position="321"/>
    </location>
</feature>
<dbReference type="SUPFAM" id="SSF46689">
    <property type="entry name" value="Homeodomain-like"/>
    <property type="match status" value="1"/>
</dbReference>
<dbReference type="InterPro" id="IPR000014">
    <property type="entry name" value="PAS"/>
</dbReference>
<dbReference type="InterPro" id="IPR009057">
    <property type="entry name" value="Homeodomain-like_sf"/>
</dbReference>
<dbReference type="Pfam" id="PF02954">
    <property type="entry name" value="HTH_8"/>
    <property type="match status" value="1"/>
</dbReference>
<evidence type="ECO:0000313" key="3">
    <source>
        <dbReference type="Proteomes" id="UP000198615"/>
    </source>
</evidence>
<dbReference type="SMART" id="SM00091">
    <property type="entry name" value="PAS"/>
    <property type="match status" value="2"/>
</dbReference>
<dbReference type="InterPro" id="IPR013767">
    <property type="entry name" value="PAS_fold"/>
</dbReference>
<dbReference type="GO" id="GO:0043565">
    <property type="term" value="F:sequence-specific DNA binding"/>
    <property type="evidence" value="ECO:0007669"/>
    <property type="project" value="InterPro"/>
</dbReference>